<dbReference type="EMBL" id="CP018221">
    <property type="protein sequence ID" value="API59053.1"/>
    <property type="molecule type" value="Genomic_DNA"/>
</dbReference>
<evidence type="ECO:0000259" key="5">
    <source>
        <dbReference type="PROSITE" id="PS50977"/>
    </source>
</evidence>
<evidence type="ECO:0000256" key="2">
    <source>
        <dbReference type="ARBA" id="ARBA00023125"/>
    </source>
</evidence>
<evidence type="ECO:0000256" key="4">
    <source>
        <dbReference type="PROSITE-ProRule" id="PRU00335"/>
    </source>
</evidence>
<protein>
    <submittedName>
        <fullName evidence="6">TetR family transcriptional regulator</fullName>
    </submittedName>
</protein>
<evidence type="ECO:0000313" key="7">
    <source>
        <dbReference type="Proteomes" id="UP000182063"/>
    </source>
</evidence>
<gene>
    <name evidence="6" type="ORF">BSL82_06805</name>
</gene>
<accession>A0A1L3ZTU3</accession>
<dbReference type="Gene3D" id="1.10.357.10">
    <property type="entry name" value="Tetracycline Repressor, domain 2"/>
    <property type="match status" value="1"/>
</dbReference>
<dbReference type="PROSITE" id="PS50977">
    <property type="entry name" value="HTH_TETR_2"/>
    <property type="match status" value="1"/>
</dbReference>
<dbReference type="InterPro" id="IPR036271">
    <property type="entry name" value="Tet_transcr_reg_TetR-rel_C_sf"/>
</dbReference>
<dbReference type="RefSeq" id="WP_072596605.1">
    <property type="nucleotide sequence ID" value="NZ_CP018221.1"/>
</dbReference>
<dbReference type="InterPro" id="IPR009057">
    <property type="entry name" value="Homeodomain-like_sf"/>
</dbReference>
<keyword evidence="1" id="KW-0805">Transcription regulation</keyword>
<reference evidence="7" key="1">
    <citation type="submission" date="2016-11" db="EMBL/GenBank/DDBJ databases">
        <title>Complete Genome Sequence of alachlor-degrading Sphingomonas sp. strain JJ-A5.</title>
        <authorList>
            <person name="Lee H."/>
            <person name="Ka J.-O."/>
        </authorList>
    </citation>
    <scope>NUCLEOTIDE SEQUENCE [LARGE SCALE GENOMIC DNA]</scope>
    <source>
        <strain evidence="7">JJ-A5</strain>
    </source>
</reference>
<evidence type="ECO:0000256" key="1">
    <source>
        <dbReference type="ARBA" id="ARBA00023015"/>
    </source>
</evidence>
<dbReference type="SUPFAM" id="SSF48498">
    <property type="entry name" value="Tetracyclin repressor-like, C-terminal domain"/>
    <property type="match status" value="1"/>
</dbReference>
<organism evidence="6 7">
    <name type="scientific">Tardibacter chloracetimidivorans</name>
    <dbReference type="NCBI Taxonomy" id="1921510"/>
    <lineage>
        <taxon>Bacteria</taxon>
        <taxon>Pseudomonadati</taxon>
        <taxon>Pseudomonadota</taxon>
        <taxon>Alphaproteobacteria</taxon>
        <taxon>Sphingomonadales</taxon>
        <taxon>Sphingomonadaceae</taxon>
        <taxon>Tardibacter</taxon>
    </lineage>
</organism>
<dbReference type="Pfam" id="PF00440">
    <property type="entry name" value="TetR_N"/>
    <property type="match status" value="1"/>
</dbReference>
<keyword evidence="2 4" id="KW-0238">DNA-binding</keyword>
<dbReference type="PROSITE" id="PS01081">
    <property type="entry name" value="HTH_TETR_1"/>
    <property type="match status" value="1"/>
</dbReference>
<dbReference type="STRING" id="1921510.BSL82_06805"/>
<feature type="domain" description="HTH tetR-type" evidence="5">
    <location>
        <begin position="11"/>
        <end position="71"/>
    </location>
</feature>
<dbReference type="PANTHER" id="PTHR47506">
    <property type="entry name" value="TRANSCRIPTIONAL REGULATORY PROTEIN"/>
    <property type="match status" value="1"/>
</dbReference>
<dbReference type="OrthoDB" id="9811084at2"/>
<dbReference type="PANTHER" id="PTHR47506:SF3">
    <property type="entry name" value="HTH-TYPE TRANSCRIPTIONAL REGULATOR LMRA"/>
    <property type="match status" value="1"/>
</dbReference>
<dbReference type="SUPFAM" id="SSF46689">
    <property type="entry name" value="Homeodomain-like"/>
    <property type="match status" value="1"/>
</dbReference>
<proteinExistence type="predicted"/>
<keyword evidence="7" id="KW-1185">Reference proteome</keyword>
<name>A0A1L3ZTU3_9SPHN</name>
<dbReference type="InterPro" id="IPR001647">
    <property type="entry name" value="HTH_TetR"/>
</dbReference>
<dbReference type="Proteomes" id="UP000182063">
    <property type="component" value="Chromosome"/>
</dbReference>
<dbReference type="GO" id="GO:0003677">
    <property type="term" value="F:DNA binding"/>
    <property type="evidence" value="ECO:0007669"/>
    <property type="project" value="UniProtKB-UniRule"/>
</dbReference>
<sequence>MSSREATAKSGNARIRLLDVALRVIREKGYHATTVDELCAAAGVTKGAFFHHFKSKEDVAVQAARHWSEVTGALFASAPYHRHRDPLDRVMAYLDFRRELVAGEVAEFTCLVGTMAQETFLTNPAIRDACFESISGHAETLEADLAEAIEARGLATEMDAKSLALHTQAVLQGAFILAKGKDDAAIAIDSIAHLRRYFELLFNTRPSKEKRQ</sequence>
<dbReference type="InterPro" id="IPR023772">
    <property type="entry name" value="DNA-bd_HTH_TetR-type_CS"/>
</dbReference>
<dbReference type="InterPro" id="IPR011075">
    <property type="entry name" value="TetR_C"/>
</dbReference>
<evidence type="ECO:0000256" key="3">
    <source>
        <dbReference type="ARBA" id="ARBA00023163"/>
    </source>
</evidence>
<keyword evidence="3" id="KW-0804">Transcription</keyword>
<evidence type="ECO:0000313" key="6">
    <source>
        <dbReference type="EMBL" id="API59053.1"/>
    </source>
</evidence>
<dbReference type="KEGG" id="sphj:BSL82_06805"/>
<dbReference type="PRINTS" id="PR00455">
    <property type="entry name" value="HTHTETR"/>
</dbReference>
<dbReference type="AlphaFoldDB" id="A0A1L3ZTU3"/>
<dbReference type="Pfam" id="PF16925">
    <property type="entry name" value="TetR_C_13"/>
    <property type="match status" value="1"/>
</dbReference>
<feature type="DNA-binding region" description="H-T-H motif" evidence="4">
    <location>
        <begin position="34"/>
        <end position="53"/>
    </location>
</feature>